<feature type="transmembrane region" description="Helical" evidence="1">
    <location>
        <begin position="136"/>
        <end position="158"/>
    </location>
</feature>
<dbReference type="AlphaFoldDB" id="A0A0J7IXW6"/>
<keyword evidence="1" id="KW-0472">Membrane</keyword>
<dbReference type="Proteomes" id="UP000035900">
    <property type="component" value="Unassembled WGS sequence"/>
</dbReference>
<feature type="transmembrane region" description="Helical" evidence="1">
    <location>
        <begin position="348"/>
        <end position="373"/>
    </location>
</feature>
<dbReference type="STRING" id="1304281.ACM44_09020"/>
<evidence type="ECO:0000256" key="1">
    <source>
        <dbReference type="SAM" id="Phobius"/>
    </source>
</evidence>
<evidence type="ECO:0000313" key="3">
    <source>
        <dbReference type="Proteomes" id="UP000035900"/>
    </source>
</evidence>
<dbReference type="EMBL" id="LFNG01000011">
    <property type="protein sequence ID" value="KMQ71073.1"/>
    <property type="molecule type" value="Genomic_DNA"/>
</dbReference>
<feature type="transmembrane region" description="Helical" evidence="1">
    <location>
        <begin position="235"/>
        <end position="255"/>
    </location>
</feature>
<feature type="transmembrane region" description="Helical" evidence="1">
    <location>
        <begin position="313"/>
        <end position="336"/>
    </location>
</feature>
<dbReference type="PATRIC" id="fig|1304281.5.peg.1937"/>
<organism evidence="2 3">
    <name type="scientific">Chryseobacterium koreense CCUG 49689</name>
    <dbReference type="NCBI Taxonomy" id="1304281"/>
    <lineage>
        <taxon>Bacteria</taxon>
        <taxon>Pseudomonadati</taxon>
        <taxon>Bacteroidota</taxon>
        <taxon>Flavobacteriia</taxon>
        <taxon>Flavobacteriales</taxon>
        <taxon>Weeksellaceae</taxon>
        <taxon>Chryseobacterium group</taxon>
        <taxon>Chryseobacterium</taxon>
    </lineage>
</organism>
<keyword evidence="3" id="KW-1185">Reference proteome</keyword>
<feature type="transmembrane region" description="Helical" evidence="1">
    <location>
        <begin position="77"/>
        <end position="97"/>
    </location>
</feature>
<accession>A0A0J7IXW6</accession>
<keyword evidence="1" id="KW-1133">Transmembrane helix</keyword>
<proteinExistence type="predicted"/>
<feature type="transmembrane region" description="Helical" evidence="1">
    <location>
        <begin position="12"/>
        <end position="35"/>
    </location>
</feature>
<gene>
    <name evidence="2" type="ORF">ACM44_09020</name>
</gene>
<sequence>MNKAFWLKFSVFNFFLVAVLGVIMRYKIVYSFPFLDQKHLQEAHSHFAFYAWITNAIYVLVAIYLSKMKPDLKLTKYKALIIANIISSFGMLVAFIYGGYFSLSVFFSTAALLVSFVFAYLFYSDSRKFQDPSKKWFLGGLFFAVISSLGVFNLGYMSATNSTTQNMFLASEYYYLHFQYNGFFIFSCIGLLLYSMKEIGSPIGEKKNNVLFWLMFMGCLIGFGLSILWFKMPVYIFTLIAIATIGQTIGAAMLYGFVKKNWNQISANWSPMQRFILLFAGFAFAVKIALQLGSNIRAVNQFAFGFRNIVIAYLHLVLLMCIAMFLINQILATNLFSTSKSLFLGLKLLLLGIFLNEAVLGLMGIFSITYNSIPYANHALFYISLLMMFSLLVIFVQLKYKNRNQL</sequence>
<feature type="transmembrane region" description="Helical" evidence="1">
    <location>
        <begin position="47"/>
        <end position="65"/>
    </location>
</feature>
<feature type="transmembrane region" description="Helical" evidence="1">
    <location>
        <begin position="379"/>
        <end position="398"/>
    </location>
</feature>
<reference evidence="2 3" key="1">
    <citation type="journal article" date="2004" name="Int. J. Syst. Evol. Microbiol.">
        <title>Kaistella koreensis gen. nov., sp. nov., a novel member of the Chryseobacterium-Bergeyella-Riemerella branch.</title>
        <authorList>
            <person name="Kim M.K."/>
            <person name="Im W.T."/>
            <person name="Shin Y.K."/>
            <person name="Lim J.H."/>
            <person name="Kim S.H."/>
            <person name="Lee B.C."/>
            <person name="Park M.Y."/>
            <person name="Lee K.Y."/>
            <person name="Lee S.T."/>
        </authorList>
    </citation>
    <scope>NUCLEOTIDE SEQUENCE [LARGE SCALE GENOMIC DNA]</scope>
    <source>
        <strain evidence="2 3">CCUG 49689</strain>
    </source>
</reference>
<comment type="caution">
    <text evidence="2">The sequence shown here is derived from an EMBL/GenBank/DDBJ whole genome shotgun (WGS) entry which is preliminary data.</text>
</comment>
<dbReference type="RefSeq" id="WP_183325370.1">
    <property type="nucleotide sequence ID" value="NZ_LFNG01000011.1"/>
</dbReference>
<protein>
    <submittedName>
        <fullName evidence="2">Uncharacterized protein</fullName>
    </submittedName>
</protein>
<keyword evidence="1" id="KW-0812">Transmembrane</keyword>
<name>A0A0J7IXW6_9FLAO</name>
<feature type="transmembrane region" description="Helical" evidence="1">
    <location>
        <begin position="178"/>
        <end position="196"/>
    </location>
</feature>
<feature type="transmembrane region" description="Helical" evidence="1">
    <location>
        <begin position="275"/>
        <end position="293"/>
    </location>
</feature>
<feature type="transmembrane region" description="Helical" evidence="1">
    <location>
        <begin position="103"/>
        <end position="124"/>
    </location>
</feature>
<feature type="transmembrane region" description="Helical" evidence="1">
    <location>
        <begin position="208"/>
        <end position="229"/>
    </location>
</feature>
<evidence type="ECO:0000313" key="2">
    <source>
        <dbReference type="EMBL" id="KMQ71073.1"/>
    </source>
</evidence>